<dbReference type="HOGENOM" id="CLU_1362475_0_0_1"/>
<organism evidence="2 3">
    <name type="scientific">Solanum tuberosum</name>
    <name type="common">Potato</name>
    <dbReference type="NCBI Taxonomy" id="4113"/>
    <lineage>
        <taxon>Eukaryota</taxon>
        <taxon>Viridiplantae</taxon>
        <taxon>Streptophyta</taxon>
        <taxon>Embryophyta</taxon>
        <taxon>Tracheophyta</taxon>
        <taxon>Spermatophyta</taxon>
        <taxon>Magnoliopsida</taxon>
        <taxon>eudicotyledons</taxon>
        <taxon>Gunneridae</taxon>
        <taxon>Pentapetalae</taxon>
        <taxon>asterids</taxon>
        <taxon>lamiids</taxon>
        <taxon>Solanales</taxon>
        <taxon>Solanaceae</taxon>
        <taxon>Solanoideae</taxon>
        <taxon>Solaneae</taxon>
        <taxon>Solanum</taxon>
    </lineage>
</organism>
<name>M1DRB0_SOLTU</name>
<proteinExistence type="predicted"/>
<dbReference type="EnsemblPlants" id="PGSC0003DMT400093127">
    <property type="protein sequence ID" value="PGSC0003DMT400093127"/>
    <property type="gene ID" value="PGSC0003DMG400042698"/>
</dbReference>
<sequence>MKEDVEGMKRLIWSHSRAVQQLENLMGHALPDLHSQQNRGFPTDTMKVFGKCIFASKMVSRRIAEEVGMPNEDRHLDLTLTEGPVKLGKSSGHSVCHRVRLMSPNGHELDDLATRDTVCERSQGETSDVSSLKAEVADLRKDVDYLRSTDFTLLMRGEDDEDAPETSGMPPATTRDVQKGGIAYEELNAETDEELIVAHNE</sequence>
<protein>
    <submittedName>
        <fullName evidence="2">Polyprotein protein</fullName>
    </submittedName>
</protein>
<keyword evidence="3" id="KW-1185">Reference proteome</keyword>
<dbReference type="PaxDb" id="4113-PGSC0003DMT400093127"/>
<accession>M1DRB0</accession>
<dbReference type="Gramene" id="PGSC0003DMT400093127">
    <property type="protein sequence ID" value="PGSC0003DMT400093127"/>
    <property type="gene ID" value="PGSC0003DMG400042698"/>
</dbReference>
<dbReference type="InParanoid" id="M1DRB0"/>
<reference evidence="3" key="1">
    <citation type="journal article" date="2011" name="Nature">
        <title>Genome sequence and analysis of the tuber crop potato.</title>
        <authorList>
            <consortium name="The Potato Genome Sequencing Consortium"/>
        </authorList>
    </citation>
    <scope>NUCLEOTIDE SEQUENCE [LARGE SCALE GENOMIC DNA]</scope>
    <source>
        <strain evidence="3">cv. DM1-3 516 R44</strain>
    </source>
</reference>
<dbReference type="Proteomes" id="UP000011115">
    <property type="component" value="Unassembled WGS sequence"/>
</dbReference>
<evidence type="ECO:0000313" key="3">
    <source>
        <dbReference type="Proteomes" id="UP000011115"/>
    </source>
</evidence>
<evidence type="ECO:0000256" key="1">
    <source>
        <dbReference type="SAM" id="MobiDB-lite"/>
    </source>
</evidence>
<feature type="region of interest" description="Disordered" evidence="1">
    <location>
        <begin position="156"/>
        <end position="178"/>
    </location>
</feature>
<reference evidence="2" key="2">
    <citation type="submission" date="2015-06" db="UniProtKB">
        <authorList>
            <consortium name="EnsemblPlants"/>
        </authorList>
    </citation>
    <scope>IDENTIFICATION</scope>
    <source>
        <strain evidence="2">DM1-3 516 R44</strain>
    </source>
</reference>
<evidence type="ECO:0000313" key="2">
    <source>
        <dbReference type="EnsemblPlants" id="PGSC0003DMT400093127"/>
    </source>
</evidence>
<dbReference type="AlphaFoldDB" id="M1DRB0"/>